<dbReference type="SUPFAM" id="SSF160631">
    <property type="entry name" value="SMI1/KNR4-like"/>
    <property type="match status" value="1"/>
</dbReference>
<keyword evidence="3" id="KW-1185">Reference proteome</keyword>
<dbReference type="SMART" id="SM00860">
    <property type="entry name" value="SMI1_KNR4"/>
    <property type="match status" value="1"/>
</dbReference>
<comment type="caution">
    <text evidence="2">The sequence shown here is derived from an EMBL/GenBank/DDBJ whole genome shotgun (WGS) entry which is preliminary data.</text>
</comment>
<evidence type="ECO:0000313" key="2">
    <source>
        <dbReference type="EMBL" id="MBM7645659.1"/>
    </source>
</evidence>
<proteinExistence type="predicted"/>
<dbReference type="Gene3D" id="3.40.1580.10">
    <property type="entry name" value="SMI1/KNR4-like"/>
    <property type="match status" value="1"/>
</dbReference>
<dbReference type="EMBL" id="JAFBER010000010">
    <property type="protein sequence ID" value="MBM7645659.1"/>
    <property type="molecule type" value="Genomic_DNA"/>
</dbReference>
<dbReference type="Pfam" id="PF14567">
    <property type="entry name" value="SUKH_5"/>
    <property type="match status" value="1"/>
</dbReference>
<sequence length="155" mass="17464">MSKEKIIKIIKDNKDIDAGDFTDGVDENTVKNLENELKVTLPESYKWFLLNYGSGGLYGVDILGVGLVGVKQINQASVVKVTKEYRDVDLDKDLVIIEDCGEYMYCLDTSQMQNAECPVVSWDQMGGIGIVIANNFYDFLYDRLSNGKEAWEEDI</sequence>
<gene>
    <name evidence="2" type="ORF">JOD45_001877</name>
</gene>
<evidence type="ECO:0000313" key="3">
    <source>
        <dbReference type="Proteomes" id="UP000808914"/>
    </source>
</evidence>
<organism evidence="2 3">
    <name type="scientific">Scopulibacillus daqui</name>
    <dbReference type="NCBI Taxonomy" id="1469162"/>
    <lineage>
        <taxon>Bacteria</taxon>
        <taxon>Bacillati</taxon>
        <taxon>Bacillota</taxon>
        <taxon>Bacilli</taxon>
        <taxon>Bacillales</taxon>
        <taxon>Sporolactobacillaceae</taxon>
        <taxon>Scopulibacillus</taxon>
    </lineage>
</organism>
<protein>
    <recommendedName>
        <fullName evidence="1">Knr4/Smi1-like domain-containing protein</fullName>
    </recommendedName>
</protein>
<reference evidence="2 3" key="1">
    <citation type="submission" date="2021-01" db="EMBL/GenBank/DDBJ databases">
        <title>Genomic Encyclopedia of Type Strains, Phase IV (KMG-IV): sequencing the most valuable type-strain genomes for metagenomic binning, comparative biology and taxonomic classification.</title>
        <authorList>
            <person name="Goeker M."/>
        </authorList>
    </citation>
    <scope>NUCLEOTIDE SEQUENCE [LARGE SCALE GENOMIC DNA]</scope>
    <source>
        <strain evidence="2 3">DSM 28236</strain>
    </source>
</reference>
<feature type="domain" description="Knr4/Smi1-like" evidence="1">
    <location>
        <begin position="24"/>
        <end position="142"/>
    </location>
</feature>
<dbReference type="Proteomes" id="UP000808914">
    <property type="component" value="Unassembled WGS sequence"/>
</dbReference>
<dbReference type="RefSeq" id="WP_205003581.1">
    <property type="nucleotide sequence ID" value="NZ_JAFBER010000010.1"/>
</dbReference>
<name>A0ABS2Q029_9BACL</name>
<dbReference type="InterPro" id="IPR018958">
    <property type="entry name" value="Knr4/Smi1-like_dom"/>
</dbReference>
<accession>A0ABS2Q029</accession>
<evidence type="ECO:0000259" key="1">
    <source>
        <dbReference type="SMART" id="SM00860"/>
    </source>
</evidence>
<dbReference type="InterPro" id="IPR037883">
    <property type="entry name" value="Knr4/Smi1-like_sf"/>
</dbReference>